<dbReference type="InterPro" id="IPR005119">
    <property type="entry name" value="LysR_subst-bd"/>
</dbReference>
<dbReference type="SUPFAM" id="SSF53850">
    <property type="entry name" value="Periplasmic binding protein-like II"/>
    <property type="match status" value="1"/>
</dbReference>
<keyword evidence="3" id="KW-0238">DNA-binding</keyword>
<evidence type="ECO:0000256" key="4">
    <source>
        <dbReference type="ARBA" id="ARBA00023163"/>
    </source>
</evidence>
<name>W0A4X7_9SPHN</name>
<protein>
    <recommendedName>
        <fullName evidence="5">HTH lysR-type domain-containing protein</fullName>
    </recommendedName>
</protein>
<dbReference type="InterPro" id="IPR000847">
    <property type="entry name" value="LysR_HTH_N"/>
</dbReference>
<reference evidence="6 7" key="1">
    <citation type="submission" date="2013-07" db="EMBL/GenBank/DDBJ databases">
        <title>Completed genome of Sphingomonas sanxanigenens NX02.</title>
        <authorList>
            <person name="Ma T."/>
            <person name="Huang H."/>
            <person name="Wu M."/>
            <person name="Li X."/>
            <person name="Li G."/>
        </authorList>
    </citation>
    <scope>NUCLEOTIDE SEQUENCE [LARGE SCALE GENOMIC DNA]</scope>
    <source>
        <strain evidence="6 7">NX02</strain>
    </source>
</reference>
<dbReference type="eggNOG" id="COG0583">
    <property type="taxonomic scope" value="Bacteria"/>
</dbReference>
<organism evidence="6 7">
    <name type="scientific">Sphingomonas sanxanigenens DSM 19645 = NX02</name>
    <dbReference type="NCBI Taxonomy" id="1123269"/>
    <lineage>
        <taxon>Bacteria</taxon>
        <taxon>Pseudomonadati</taxon>
        <taxon>Pseudomonadota</taxon>
        <taxon>Alphaproteobacteria</taxon>
        <taxon>Sphingomonadales</taxon>
        <taxon>Sphingomonadaceae</taxon>
        <taxon>Sphingomonas</taxon>
    </lineage>
</organism>
<dbReference type="EMBL" id="CP006644">
    <property type="protein sequence ID" value="AHE52086.1"/>
    <property type="molecule type" value="Genomic_DNA"/>
</dbReference>
<dbReference type="GO" id="GO:0003700">
    <property type="term" value="F:DNA-binding transcription factor activity"/>
    <property type="evidence" value="ECO:0007669"/>
    <property type="project" value="InterPro"/>
</dbReference>
<dbReference type="KEGG" id="ssan:NX02_01620"/>
<keyword evidence="7" id="KW-1185">Reference proteome</keyword>
<dbReference type="PANTHER" id="PTHR30346">
    <property type="entry name" value="TRANSCRIPTIONAL DUAL REGULATOR HCAR-RELATED"/>
    <property type="match status" value="1"/>
</dbReference>
<dbReference type="GO" id="GO:0003677">
    <property type="term" value="F:DNA binding"/>
    <property type="evidence" value="ECO:0007669"/>
    <property type="project" value="UniProtKB-KW"/>
</dbReference>
<dbReference type="InterPro" id="IPR036388">
    <property type="entry name" value="WH-like_DNA-bd_sf"/>
</dbReference>
<dbReference type="Gene3D" id="1.10.10.10">
    <property type="entry name" value="Winged helix-like DNA-binding domain superfamily/Winged helix DNA-binding domain"/>
    <property type="match status" value="1"/>
</dbReference>
<dbReference type="Proteomes" id="UP000018851">
    <property type="component" value="Chromosome"/>
</dbReference>
<dbReference type="CDD" id="cd08414">
    <property type="entry name" value="PBP2_LTTR_aromatics_like"/>
    <property type="match status" value="1"/>
</dbReference>
<dbReference type="SUPFAM" id="SSF46785">
    <property type="entry name" value="Winged helix' DNA-binding domain"/>
    <property type="match status" value="1"/>
</dbReference>
<dbReference type="Gene3D" id="3.40.190.10">
    <property type="entry name" value="Periplasmic binding protein-like II"/>
    <property type="match status" value="2"/>
</dbReference>
<dbReference type="PATRIC" id="fig|1123269.5.peg.328"/>
<dbReference type="STRING" id="1123269.NX02_01620"/>
<sequence length="307" mass="33451">MELRHLRYAICVADEMHFGRAAARLGISQPPLSQQIRALEEELGVTLFERTSRRVLLTEPGRLFVEEARKAVAQVEHAVDQARRAASGEIGTLAVGVVASAPLIETIASAFRAFRERHPRIRLALRELNLDDQMDALIGGQLDIAFVRGLDMPVLAEGLSARMLIEEDLIVALRDDHPLAERPLLGIADLADQPFVLYERALGAGFNDHIAKLCRAAGFTLNVIQETGGLATLLGLVSAGFGVTVIARSLAAIHIEGLAYRPLKDSDAISRLWIVTHDSPSVCCRRFLDILEGCSARKLARQTALAS</sequence>
<dbReference type="Pfam" id="PF00126">
    <property type="entry name" value="HTH_1"/>
    <property type="match status" value="1"/>
</dbReference>
<dbReference type="FunFam" id="1.10.10.10:FF:000001">
    <property type="entry name" value="LysR family transcriptional regulator"/>
    <property type="match status" value="1"/>
</dbReference>
<comment type="similarity">
    <text evidence="1">Belongs to the LysR transcriptional regulatory family.</text>
</comment>
<accession>W0A4X7</accession>
<dbReference type="InterPro" id="IPR036390">
    <property type="entry name" value="WH_DNA-bd_sf"/>
</dbReference>
<dbReference type="AlphaFoldDB" id="W0A4X7"/>
<dbReference type="GO" id="GO:0032993">
    <property type="term" value="C:protein-DNA complex"/>
    <property type="evidence" value="ECO:0007669"/>
    <property type="project" value="TreeGrafter"/>
</dbReference>
<dbReference type="PROSITE" id="PS50931">
    <property type="entry name" value="HTH_LYSR"/>
    <property type="match status" value="1"/>
</dbReference>
<evidence type="ECO:0000256" key="2">
    <source>
        <dbReference type="ARBA" id="ARBA00023015"/>
    </source>
</evidence>
<keyword evidence="4" id="KW-0804">Transcription</keyword>
<feature type="domain" description="HTH lysR-type" evidence="5">
    <location>
        <begin position="1"/>
        <end position="58"/>
    </location>
</feature>
<evidence type="ECO:0000259" key="5">
    <source>
        <dbReference type="PROSITE" id="PS50931"/>
    </source>
</evidence>
<evidence type="ECO:0000256" key="1">
    <source>
        <dbReference type="ARBA" id="ARBA00009437"/>
    </source>
</evidence>
<evidence type="ECO:0000313" key="6">
    <source>
        <dbReference type="EMBL" id="AHE52086.1"/>
    </source>
</evidence>
<dbReference type="HOGENOM" id="CLU_039613_6_4_5"/>
<dbReference type="PRINTS" id="PR00039">
    <property type="entry name" value="HTHLYSR"/>
</dbReference>
<keyword evidence="2" id="KW-0805">Transcription regulation</keyword>
<evidence type="ECO:0000313" key="7">
    <source>
        <dbReference type="Proteomes" id="UP000018851"/>
    </source>
</evidence>
<dbReference type="PANTHER" id="PTHR30346:SF17">
    <property type="entry name" value="LYSR FAMILY TRANSCRIPTIONAL REGULATOR"/>
    <property type="match status" value="1"/>
</dbReference>
<proteinExistence type="inferred from homology"/>
<evidence type="ECO:0000256" key="3">
    <source>
        <dbReference type="ARBA" id="ARBA00023125"/>
    </source>
</evidence>
<dbReference type="RefSeq" id="WP_025290458.1">
    <property type="nucleotide sequence ID" value="NZ_CP006644.1"/>
</dbReference>
<gene>
    <name evidence="6" type="ORF">NX02_01620</name>
</gene>
<dbReference type="OrthoDB" id="9815174at2"/>
<dbReference type="Pfam" id="PF03466">
    <property type="entry name" value="LysR_substrate"/>
    <property type="match status" value="1"/>
</dbReference>